<protein>
    <submittedName>
        <fullName evidence="3">Uncharacterized protein</fullName>
    </submittedName>
</protein>
<keyword evidence="4" id="KW-1185">Reference proteome</keyword>
<evidence type="ECO:0000313" key="3">
    <source>
        <dbReference type="EMBL" id="KAH9318487.1"/>
    </source>
</evidence>
<keyword evidence="2" id="KW-1133">Transmembrane helix</keyword>
<dbReference type="InterPro" id="IPR040229">
    <property type="entry name" value="At3g27390-like"/>
</dbReference>
<feature type="transmembrane region" description="Helical" evidence="2">
    <location>
        <begin position="202"/>
        <end position="232"/>
    </location>
</feature>
<feature type="region of interest" description="Disordered" evidence="1">
    <location>
        <begin position="512"/>
        <end position="541"/>
    </location>
</feature>
<evidence type="ECO:0000256" key="2">
    <source>
        <dbReference type="SAM" id="Phobius"/>
    </source>
</evidence>
<feature type="non-terminal residue" evidence="3">
    <location>
        <position position="1"/>
    </location>
</feature>
<comment type="caution">
    <text evidence="3">The sequence shown here is derived from an EMBL/GenBank/DDBJ whole genome shotgun (WGS) entry which is preliminary data.</text>
</comment>
<name>A0AA38LEV8_TAXCH</name>
<sequence>IMFCPIVCLLIAMGNSAVILGLWPAHVIWTYYCLIKAKSIGPTLKAIFCIGLPLPLILWPVVAITGSILTGLGYGLFTPLVATFEAIGEGHENKFIDCFLDGTWSTVIGSCTVVRDFTDMCFHSYFSVMDELCEQPPKNGKPLDIKLLQLPGCVIVGLLGVIVDLLMVSLIALLKSPYMLYKGWQRLLHDMIGREGPFLETVCVPFAGLAILLWPLVVIVALVSAIMSSFFLGLYAGVVVYQESSFYLGLAYVVSSVALFDEYTNDILYMREGSCFPKLKYHSKIITLSGRLSRRYSLGKEIMGGINVSISSGNERRGPQRTKSLKKSIQELKTVQVWEHLFESCELNGRALIEENIVKLSDIEEWNRMGKCNVLSAGLPAYCILQNLLRSAKYNSGGFLFPDGTELTSLNRPEDRVLEWFFEPLLIIKEQIMAENLQESEELYLEKLVLLSGFPERMKAWQNGGIPPEDNIRRAELEAFSRRLQGITKSISRMPTFRRRFQNVVRTLSQAAQERASSSTHSQRSIPESSISNFDSKPGNS</sequence>
<dbReference type="AlphaFoldDB" id="A0AA38LEV8"/>
<dbReference type="EMBL" id="JAHRHJ020000004">
    <property type="protein sequence ID" value="KAH9318487.1"/>
    <property type="molecule type" value="Genomic_DNA"/>
</dbReference>
<dbReference type="PANTHER" id="PTHR31133:SF12">
    <property type="entry name" value="MEMBRANE PROTEIN"/>
    <property type="match status" value="1"/>
</dbReference>
<proteinExistence type="predicted"/>
<accession>A0AA38LEV8</accession>
<reference evidence="3 4" key="1">
    <citation type="journal article" date="2021" name="Nat. Plants">
        <title>The Taxus genome provides insights into paclitaxel biosynthesis.</title>
        <authorList>
            <person name="Xiong X."/>
            <person name="Gou J."/>
            <person name="Liao Q."/>
            <person name="Li Y."/>
            <person name="Zhou Q."/>
            <person name="Bi G."/>
            <person name="Li C."/>
            <person name="Du R."/>
            <person name="Wang X."/>
            <person name="Sun T."/>
            <person name="Guo L."/>
            <person name="Liang H."/>
            <person name="Lu P."/>
            <person name="Wu Y."/>
            <person name="Zhang Z."/>
            <person name="Ro D.K."/>
            <person name="Shang Y."/>
            <person name="Huang S."/>
            <person name="Yan J."/>
        </authorList>
    </citation>
    <scope>NUCLEOTIDE SEQUENCE [LARGE SCALE GENOMIC DNA]</scope>
    <source>
        <strain evidence="3">Ta-2019</strain>
    </source>
</reference>
<feature type="transmembrane region" description="Helical" evidence="2">
    <location>
        <begin position="244"/>
        <end position="261"/>
    </location>
</feature>
<feature type="transmembrane region" description="Helical" evidence="2">
    <location>
        <begin position="6"/>
        <end position="34"/>
    </location>
</feature>
<evidence type="ECO:0000256" key="1">
    <source>
        <dbReference type="SAM" id="MobiDB-lite"/>
    </source>
</evidence>
<dbReference type="PANTHER" id="PTHR31133">
    <property type="entry name" value="MEMBRANE PROTEIN"/>
    <property type="match status" value="1"/>
</dbReference>
<dbReference type="OMA" id="HVIWTYV"/>
<evidence type="ECO:0000313" key="4">
    <source>
        <dbReference type="Proteomes" id="UP000824469"/>
    </source>
</evidence>
<feature type="non-terminal residue" evidence="3">
    <location>
        <position position="541"/>
    </location>
</feature>
<feature type="transmembrane region" description="Helical" evidence="2">
    <location>
        <begin position="46"/>
        <end position="69"/>
    </location>
</feature>
<dbReference type="Proteomes" id="UP000824469">
    <property type="component" value="Unassembled WGS sequence"/>
</dbReference>
<keyword evidence="2" id="KW-0472">Membrane</keyword>
<feature type="transmembrane region" description="Helical" evidence="2">
    <location>
        <begin position="154"/>
        <end position="181"/>
    </location>
</feature>
<gene>
    <name evidence="3" type="ORF">KI387_020256</name>
</gene>
<organism evidence="3 4">
    <name type="scientific">Taxus chinensis</name>
    <name type="common">Chinese yew</name>
    <name type="synonym">Taxus wallichiana var. chinensis</name>
    <dbReference type="NCBI Taxonomy" id="29808"/>
    <lineage>
        <taxon>Eukaryota</taxon>
        <taxon>Viridiplantae</taxon>
        <taxon>Streptophyta</taxon>
        <taxon>Embryophyta</taxon>
        <taxon>Tracheophyta</taxon>
        <taxon>Spermatophyta</taxon>
        <taxon>Pinopsida</taxon>
        <taxon>Pinidae</taxon>
        <taxon>Conifers II</taxon>
        <taxon>Cupressales</taxon>
        <taxon>Taxaceae</taxon>
        <taxon>Taxus</taxon>
    </lineage>
</organism>
<keyword evidence="2" id="KW-0812">Transmembrane</keyword>